<dbReference type="Proteomes" id="UP000389128">
    <property type="component" value="Unassembled WGS sequence"/>
</dbReference>
<dbReference type="RefSeq" id="WP_148577829.1">
    <property type="nucleotide sequence ID" value="NZ_SDKK01000003.1"/>
</dbReference>
<dbReference type="InterPro" id="IPR027405">
    <property type="entry name" value="YidB-like"/>
</dbReference>
<dbReference type="OrthoDB" id="9795283at2"/>
<comment type="caution">
    <text evidence="1">The sequence shown here is derived from an EMBL/GenBank/DDBJ whole genome shotgun (WGS) entry which is preliminary data.</text>
</comment>
<dbReference type="Gene3D" id="1.10.10.690">
    <property type="entry name" value="YidB-like"/>
    <property type="match status" value="1"/>
</dbReference>
<dbReference type="AlphaFoldDB" id="A0A6C2D601"/>
<accession>A0A6C2D601</accession>
<evidence type="ECO:0000313" key="2">
    <source>
        <dbReference type="Proteomes" id="UP000389128"/>
    </source>
</evidence>
<reference evidence="1 2" key="1">
    <citation type="submission" date="2019-01" db="EMBL/GenBank/DDBJ databases">
        <title>Zoogloea oleivorans genome sequencing and assembly.</title>
        <authorList>
            <person name="Tancsics A."/>
            <person name="Farkas M."/>
            <person name="Kriszt B."/>
            <person name="Maroti G."/>
            <person name="Horvath B."/>
        </authorList>
    </citation>
    <scope>NUCLEOTIDE SEQUENCE [LARGE SCALE GENOMIC DNA]</scope>
    <source>
        <strain evidence="1 2">Buc</strain>
    </source>
</reference>
<name>A0A6C2D601_9RHOO</name>
<protein>
    <submittedName>
        <fullName evidence="1">DUF937 domain-containing protein</fullName>
    </submittedName>
</protein>
<organism evidence="1 2">
    <name type="scientific">Zoogloea oleivorans</name>
    <dbReference type="NCBI Taxonomy" id="1552750"/>
    <lineage>
        <taxon>Bacteria</taxon>
        <taxon>Pseudomonadati</taxon>
        <taxon>Pseudomonadota</taxon>
        <taxon>Betaproteobacteria</taxon>
        <taxon>Rhodocyclales</taxon>
        <taxon>Zoogloeaceae</taxon>
        <taxon>Zoogloea</taxon>
    </lineage>
</organism>
<gene>
    <name evidence="1" type="ORF">ETQ85_04360</name>
</gene>
<evidence type="ECO:0000313" key="1">
    <source>
        <dbReference type="EMBL" id="TYC61294.1"/>
    </source>
</evidence>
<dbReference type="EMBL" id="SDKK01000003">
    <property type="protein sequence ID" value="TYC61294.1"/>
    <property type="molecule type" value="Genomic_DNA"/>
</dbReference>
<keyword evidence="2" id="KW-1185">Reference proteome</keyword>
<dbReference type="Pfam" id="PF20159">
    <property type="entry name" value="YidB"/>
    <property type="match status" value="1"/>
</dbReference>
<sequence>MGLFDQLAGQVLGSLAGGNGQAGGQSALLQLVLGLIQNSEGGLGGLLAKLNQGGLGEQVASWVGTGQNLPVSAEQISQVLGGAGLGDIAAQLGLSQESAAGQLADLLPRVVDGLTPNGEVPDSGNELLTQGLSALGGLFGKA</sequence>
<dbReference type="InterPro" id="IPR045372">
    <property type="entry name" value="YidB"/>
</dbReference>
<proteinExistence type="predicted"/>
<dbReference type="SUPFAM" id="SSF140804">
    <property type="entry name" value="YidB-like"/>
    <property type="match status" value="1"/>
</dbReference>